<evidence type="ECO:0000313" key="2">
    <source>
        <dbReference type="Proteomes" id="UP000095282"/>
    </source>
</evidence>
<feature type="signal peptide" evidence="1">
    <location>
        <begin position="1"/>
        <end position="20"/>
    </location>
</feature>
<dbReference type="AlphaFoldDB" id="A0A1I7T491"/>
<name>A0A1I7T491_9PELO</name>
<protein>
    <submittedName>
        <fullName evidence="3">COesterase domain-containing protein</fullName>
    </submittedName>
</protein>
<organism evidence="2 3">
    <name type="scientific">Caenorhabditis tropicalis</name>
    <dbReference type="NCBI Taxonomy" id="1561998"/>
    <lineage>
        <taxon>Eukaryota</taxon>
        <taxon>Metazoa</taxon>
        <taxon>Ecdysozoa</taxon>
        <taxon>Nematoda</taxon>
        <taxon>Chromadorea</taxon>
        <taxon>Rhabditida</taxon>
        <taxon>Rhabditina</taxon>
        <taxon>Rhabditomorpha</taxon>
        <taxon>Rhabditoidea</taxon>
        <taxon>Rhabditidae</taxon>
        <taxon>Peloderinae</taxon>
        <taxon>Caenorhabditis</taxon>
    </lineage>
</organism>
<keyword evidence="1" id="KW-0732">Signal</keyword>
<dbReference type="eggNOG" id="ENOG502TIV8">
    <property type="taxonomic scope" value="Eukaryota"/>
</dbReference>
<feature type="chain" id="PRO_5009307016" evidence="1">
    <location>
        <begin position="21"/>
        <end position="70"/>
    </location>
</feature>
<evidence type="ECO:0000313" key="3">
    <source>
        <dbReference type="WBParaSite" id="Csp11.Scaffold50.g298.t1"/>
    </source>
</evidence>
<dbReference type="Proteomes" id="UP000095282">
    <property type="component" value="Unplaced"/>
</dbReference>
<reference evidence="3" key="1">
    <citation type="submission" date="2016-11" db="UniProtKB">
        <authorList>
            <consortium name="WormBaseParasite"/>
        </authorList>
    </citation>
    <scope>IDENTIFICATION</scope>
</reference>
<proteinExistence type="predicted"/>
<accession>A0A1I7T491</accession>
<keyword evidence="2" id="KW-1185">Reference proteome</keyword>
<dbReference type="WBParaSite" id="Csp11.Scaffold50.g298.t1">
    <property type="protein sequence ID" value="Csp11.Scaffold50.g298.t1"/>
    <property type="gene ID" value="Csp11.Scaffold50.g298"/>
</dbReference>
<evidence type="ECO:0000256" key="1">
    <source>
        <dbReference type="SAM" id="SignalP"/>
    </source>
</evidence>
<sequence>MFRFVMVLVAVMLFVGVCQGYPGRLPQRRIRGESVDSVFFSPFRVIGKRAQISGPAYDDLGEYLINPDLF</sequence>